<evidence type="ECO:0000256" key="2">
    <source>
        <dbReference type="ARBA" id="ARBA00023015"/>
    </source>
</evidence>
<dbReference type="EMBL" id="JAYMYS010000001">
    <property type="protein sequence ID" value="KAK7411200.1"/>
    <property type="molecule type" value="Genomic_DNA"/>
</dbReference>
<dbReference type="InterPro" id="IPR015300">
    <property type="entry name" value="DNA-bd_pseudobarrel_sf"/>
</dbReference>
<dbReference type="PANTHER" id="PTHR31920:SF117">
    <property type="entry name" value="TRANSCRIPTIONAL FACTOR FAMILY PROTEIN, PUTATIVE-RELATED"/>
    <property type="match status" value="1"/>
</dbReference>
<reference evidence="8 9" key="1">
    <citation type="submission" date="2024-01" db="EMBL/GenBank/DDBJ databases">
        <title>The genomes of 5 underutilized Papilionoideae crops provide insights into root nodulation and disease resistanc.</title>
        <authorList>
            <person name="Jiang F."/>
        </authorList>
    </citation>
    <scope>NUCLEOTIDE SEQUENCE [LARGE SCALE GENOMIC DNA]</scope>
    <source>
        <strain evidence="8">DUOXIRENSHENG_FW03</strain>
        <tissue evidence="8">Leaves</tissue>
    </source>
</reference>
<keyword evidence="5" id="KW-0539">Nucleus</keyword>
<evidence type="ECO:0000256" key="1">
    <source>
        <dbReference type="ARBA" id="ARBA00004123"/>
    </source>
</evidence>
<evidence type="ECO:0000313" key="8">
    <source>
        <dbReference type="EMBL" id="KAK7411200.1"/>
    </source>
</evidence>
<keyword evidence="9" id="KW-1185">Reference proteome</keyword>
<dbReference type="PANTHER" id="PTHR31920">
    <property type="entry name" value="B3 DOMAIN-CONTAINING"/>
    <property type="match status" value="1"/>
</dbReference>
<comment type="caution">
    <text evidence="8">The sequence shown here is derived from an EMBL/GenBank/DDBJ whole genome shotgun (WGS) entry which is preliminary data.</text>
</comment>
<dbReference type="Gene3D" id="2.40.330.10">
    <property type="entry name" value="DNA-binding pseudobarrel domain"/>
    <property type="match status" value="2"/>
</dbReference>
<feature type="domain" description="TF-B3" evidence="7">
    <location>
        <begin position="25"/>
        <end position="119"/>
    </location>
</feature>
<dbReference type="PROSITE" id="PS50863">
    <property type="entry name" value="B3"/>
    <property type="match status" value="2"/>
</dbReference>
<dbReference type="InterPro" id="IPR050655">
    <property type="entry name" value="Plant_B3_domain"/>
</dbReference>
<sequence>MMATPLGQHNATLPVHFFKIILNTNVERITLEYSCMEFLQKIPNTFAKQYGDCLSDPVCLRPPDLKEFKVHWTRRENGDVWLEKGWKEFVENYSLKNGHFVVFKYEGASMIDVLILDRSALEIDYSSDYYVEEMSSDESDKILEENPRERQSGRHMIVKRNPKYHKLDSAGGVQSRQGKKLKKNRKHRQEAQITCLNMPKTLKAQQLTRKFESENPFFTLIIKKSQLEENAKKWVPRFLDIESNKKSVMLEYGTRIWCVQMIRVRGKNYDLFSSGWSVFAKESKLQDGDICIFELTDPSSPLLEVTKVWPI</sequence>
<evidence type="ECO:0000256" key="5">
    <source>
        <dbReference type="ARBA" id="ARBA00023242"/>
    </source>
</evidence>
<dbReference type="Pfam" id="PF02362">
    <property type="entry name" value="B3"/>
    <property type="match status" value="2"/>
</dbReference>
<protein>
    <recommendedName>
        <fullName evidence="7">TF-B3 domain-containing protein</fullName>
    </recommendedName>
</protein>
<dbReference type="GO" id="GO:0005634">
    <property type="term" value="C:nucleus"/>
    <property type="evidence" value="ECO:0007669"/>
    <property type="project" value="UniProtKB-SubCell"/>
</dbReference>
<evidence type="ECO:0000259" key="7">
    <source>
        <dbReference type="PROSITE" id="PS50863"/>
    </source>
</evidence>
<dbReference type="AlphaFoldDB" id="A0AAN9TCD8"/>
<keyword evidence="3" id="KW-0238">DNA-binding</keyword>
<comment type="subcellular location">
    <subcellularLocation>
        <location evidence="1">Nucleus</location>
    </subcellularLocation>
</comment>
<feature type="region of interest" description="Disordered" evidence="6">
    <location>
        <begin position="166"/>
        <end position="185"/>
    </location>
</feature>
<proteinExistence type="predicted"/>
<evidence type="ECO:0000313" key="9">
    <source>
        <dbReference type="Proteomes" id="UP001386955"/>
    </source>
</evidence>
<dbReference type="SMART" id="SM01019">
    <property type="entry name" value="B3"/>
    <property type="match status" value="2"/>
</dbReference>
<dbReference type="SUPFAM" id="SSF101936">
    <property type="entry name" value="DNA-binding pseudobarrel domain"/>
    <property type="match status" value="2"/>
</dbReference>
<evidence type="ECO:0000256" key="4">
    <source>
        <dbReference type="ARBA" id="ARBA00023163"/>
    </source>
</evidence>
<dbReference type="Proteomes" id="UP001386955">
    <property type="component" value="Unassembled WGS sequence"/>
</dbReference>
<name>A0AAN9TCD8_PSOTE</name>
<dbReference type="CDD" id="cd10017">
    <property type="entry name" value="B3_DNA"/>
    <property type="match status" value="2"/>
</dbReference>
<gene>
    <name evidence="8" type="ORF">VNO78_02632</name>
</gene>
<accession>A0AAN9TCD8</accession>
<dbReference type="GO" id="GO:0003677">
    <property type="term" value="F:DNA binding"/>
    <property type="evidence" value="ECO:0007669"/>
    <property type="project" value="UniProtKB-KW"/>
</dbReference>
<keyword evidence="2" id="KW-0805">Transcription regulation</keyword>
<evidence type="ECO:0000256" key="3">
    <source>
        <dbReference type="ARBA" id="ARBA00023125"/>
    </source>
</evidence>
<feature type="domain" description="TF-B3" evidence="7">
    <location>
        <begin position="218"/>
        <end position="309"/>
    </location>
</feature>
<evidence type="ECO:0000256" key="6">
    <source>
        <dbReference type="SAM" id="MobiDB-lite"/>
    </source>
</evidence>
<organism evidence="8 9">
    <name type="scientific">Psophocarpus tetragonolobus</name>
    <name type="common">Winged bean</name>
    <name type="synonym">Dolichos tetragonolobus</name>
    <dbReference type="NCBI Taxonomy" id="3891"/>
    <lineage>
        <taxon>Eukaryota</taxon>
        <taxon>Viridiplantae</taxon>
        <taxon>Streptophyta</taxon>
        <taxon>Embryophyta</taxon>
        <taxon>Tracheophyta</taxon>
        <taxon>Spermatophyta</taxon>
        <taxon>Magnoliopsida</taxon>
        <taxon>eudicotyledons</taxon>
        <taxon>Gunneridae</taxon>
        <taxon>Pentapetalae</taxon>
        <taxon>rosids</taxon>
        <taxon>fabids</taxon>
        <taxon>Fabales</taxon>
        <taxon>Fabaceae</taxon>
        <taxon>Papilionoideae</taxon>
        <taxon>50 kb inversion clade</taxon>
        <taxon>NPAAA clade</taxon>
        <taxon>indigoferoid/millettioid clade</taxon>
        <taxon>Phaseoleae</taxon>
        <taxon>Psophocarpus</taxon>
    </lineage>
</organism>
<keyword evidence="4" id="KW-0804">Transcription</keyword>
<dbReference type="InterPro" id="IPR003340">
    <property type="entry name" value="B3_DNA-bd"/>
</dbReference>